<dbReference type="InterPro" id="IPR050486">
    <property type="entry name" value="Mannose-1P_guanyltransferase"/>
</dbReference>
<dbReference type="InterPro" id="IPR029044">
    <property type="entry name" value="Nucleotide-diphossugar_trans"/>
</dbReference>
<organism evidence="2 3">
    <name type="scientific">Candidatus Nealsonbacteria bacterium RBG_13_37_56</name>
    <dbReference type="NCBI Taxonomy" id="1801661"/>
    <lineage>
        <taxon>Bacteria</taxon>
        <taxon>Candidatus Nealsoniibacteriota</taxon>
    </lineage>
</organism>
<dbReference type="Gene3D" id="3.90.550.10">
    <property type="entry name" value="Spore Coat Polysaccharide Biosynthesis Protein SpsA, Chain A"/>
    <property type="match status" value="1"/>
</dbReference>
<dbReference type="Proteomes" id="UP000178893">
    <property type="component" value="Unassembled WGS sequence"/>
</dbReference>
<proteinExistence type="predicted"/>
<accession>A0A1G2DXQ6</accession>
<feature type="domain" description="Nucleotidyl transferase" evidence="1">
    <location>
        <begin position="8"/>
        <end position="248"/>
    </location>
</feature>
<evidence type="ECO:0000313" key="2">
    <source>
        <dbReference type="EMBL" id="OGZ18349.1"/>
    </source>
</evidence>
<dbReference type="Pfam" id="PF00483">
    <property type="entry name" value="NTP_transferase"/>
    <property type="match status" value="1"/>
</dbReference>
<gene>
    <name evidence="2" type="ORF">A2V72_01080</name>
</gene>
<dbReference type="InterPro" id="IPR005835">
    <property type="entry name" value="NTP_transferase_dom"/>
</dbReference>
<dbReference type="AlphaFoldDB" id="A0A1G2DXQ6"/>
<comment type="caution">
    <text evidence="2">The sequence shown here is derived from an EMBL/GenBank/DDBJ whole genome shotgun (WGS) entry which is preliminary data.</text>
</comment>
<dbReference type="SUPFAM" id="SSF53448">
    <property type="entry name" value="Nucleotide-diphospho-sugar transferases"/>
    <property type="match status" value="1"/>
</dbReference>
<dbReference type="EMBL" id="MHLW01000004">
    <property type="protein sequence ID" value="OGZ18349.1"/>
    <property type="molecule type" value="Genomic_DNA"/>
</dbReference>
<sequence length="251" mass="28826">MKNLSGYKAVILAGGKGTRLYPITKEIPKPLLPINKKPIINYLVDLFGQYGIREIAVLINKNFKQDFEWWKKRYYPSVSSGRVLNIRLVEEKEELGTFGGIYFLKDWIGRSKFFLTNGDELKKIDLVKMAEFHNQVKPLGTIALVQVPDPQHYGVVVCNSVKVKDFLEKPEPAQILEKFQAGKNPVVNAGLYLLNPEIINYHPGPEFLMIEKDIFPKLAKEDKLAGFKFKGKWTDCGTWERYEKALSDWQS</sequence>
<name>A0A1G2DXQ6_9BACT</name>
<evidence type="ECO:0000259" key="1">
    <source>
        <dbReference type="Pfam" id="PF00483"/>
    </source>
</evidence>
<evidence type="ECO:0000313" key="3">
    <source>
        <dbReference type="Proteomes" id="UP000178893"/>
    </source>
</evidence>
<protein>
    <recommendedName>
        <fullName evidence="1">Nucleotidyl transferase domain-containing protein</fullName>
    </recommendedName>
</protein>
<dbReference type="PANTHER" id="PTHR22572">
    <property type="entry name" value="SUGAR-1-PHOSPHATE GUANYL TRANSFERASE"/>
    <property type="match status" value="1"/>
</dbReference>
<reference evidence="2 3" key="1">
    <citation type="journal article" date="2016" name="Nat. Commun.">
        <title>Thousands of microbial genomes shed light on interconnected biogeochemical processes in an aquifer system.</title>
        <authorList>
            <person name="Anantharaman K."/>
            <person name="Brown C.T."/>
            <person name="Hug L.A."/>
            <person name="Sharon I."/>
            <person name="Castelle C.J."/>
            <person name="Probst A.J."/>
            <person name="Thomas B.C."/>
            <person name="Singh A."/>
            <person name="Wilkins M.J."/>
            <person name="Karaoz U."/>
            <person name="Brodie E.L."/>
            <person name="Williams K.H."/>
            <person name="Hubbard S.S."/>
            <person name="Banfield J.F."/>
        </authorList>
    </citation>
    <scope>NUCLEOTIDE SEQUENCE [LARGE SCALE GENOMIC DNA]</scope>
</reference>
<dbReference type="CDD" id="cd04181">
    <property type="entry name" value="NTP_transferase"/>
    <property type="match status" value="1"/>
</dbReference>